<reference evidence="2" key="1">
    <citation type="submission" date="2024-07" db="EMBL/GenBank/DDBJ databases">
        <title>Complete genome sequences of cellulolytic bacteria, Kitasatospora sp. CMC57 and Streptomyces sp. CMC78, isolated from Japanese agricultural soil.</title>
        <authorList>
            <person name="Hashimoto T."/>
            <person name="Ito M."/>
            <person name="Iwamoto M."/>
            <person name="Fukahori D."/>
            <person name="Shoda T."/>
            <person name="Sakoda M."/>
            <person name="Morohoshi T."/>
            <person name="Mitsuboshi M."/>
            <person name="Nishizawa T."/>
        </authorList>
    </citation>
    <scope>NUCLEOTIDE SEQUENCE</scope>
    <source>
        <strain evidence="2">CMC78</strain>
    </source>
</reference>
<feature type="compositionally biased region" description="Basic residues" evidence="1">
    <location>
        <begin position="71"/>
        <end position="81"/>
    </location>
</feature>
<dbReference type="KEGG" id="stcm:SCMC78_59800"/>
<accession>A0AB33KM10</accession>
<sequence length="81" mass="8825">MNTPKGKATPQATGNQIRTGNGTKKSLVKLEPPERGNAKAKNLESENCTARFDRESDTKESDRVGNARTKGSARRAPVKRD</sequence>
<evidence type="ECO:0000256" key="1">
    <source>
        <dbReference type="SAM" id="MobiDB-lite"/>
    </source>
</evidence>
<dbReference type="AlphaFoldDB" id="A0AB33KM10"/>
<feature type="compositionally biased region" description="Basic and acidic residues" evidence="1">
    <location>
        <begin position="51"/>
        <end position="65"/>
    </location>
</feature>
<feature type="compositionally biased region" description="Basic and acidic residues" evidence="1">
    <location>
        <begin position="31"/>
        <end position="44"/>
    </location>
</feature>
<feature type="compositionally biased region" description="Polar residues" evidence="1">
    <location>
        <begin position="10"/>
        <end position="24"/>
    </location>
</feature>
<dbReference type="EMBL" id="AP035884">
    <property type="protein sequence ID" value="BFP56173.1"/>
    <property type="molecule type" value="Genomic_DNA"/>
</dbReference>
<proteinExistence type="predicted"/>
<protein>
    <submittedName>
        <fullName evidence="2">Uncharacterized protein</fullName>
    </submittedName>
</protein>
<feature type="region of interest" description="Disordered" evidence="1">
    <location>
        <begin position="1"/>
        <end position="81"/>
    </location>
</feature>
<gene>
    <name evidence="2" type="ORF">SCMC78_59800</name>
</gene>
<organism evidence="2">
    <name type="scientific">Streptomyces sp. CMC78</name>
    <dbReference type="NCBI Taxonomy" id="3231512"/>
    <lineage>
        <taxon>Bacteria</taxon>
        <taxon>Bacillati</taxon>
        <taxon>Actinomycetota</taxon>
        <taxon>Actinomycetes</taxon>
        <taxon>Kitasatosporales</taxon>
        <taxon>Streptomycetaceae</taxon>
        <taxon>Streptomyces</taxon>
    </lineage>
</organism>
<name>A0AB33KM10_9ACTN</name>
<evidence type="ECO:0000313" key="2">
    <source>
        <dbReference type="EMBL" id="BFP56173.1"/>
    </source>
</evidence>